<dbReference type="EMBL" id="DS022242">
    <property type="protein sequence ID" value="EWG37826.1"/>
    <property type="molecule type" value="Genomic_DNA"/>
</dbReference>
<dbReference type="Proteomes" id="UP000009096">
    <property type="component" value="Chromosome 1"/>
</dbReference>
<name>W7LEC2_GIBM7</name>
<dbReference type="RefSeq" id="XP_018744020.1">
    <property type="nucleotide sequence ID" value="XM_018903798.1"/>
</dbReference>
<dbReference type="VEuPathDB" id="FungiDB:FVEG_14802"/>
<dbReference type="KEGG" id="fvr:FVEG_14802"/>
<protein>
    <submittedName>
        <fullName evidence="1">Uncharacterized protein</fullName>
    </submittedName>
</protein>
<dbReference type="GeneID" id="30071678"/>
<dbReference type="EMBL" id="DS022242">
    <property type="protein sequence ID" value="EWG37825.1"/>
    <property type="molecule type" value="Genomic_DNA"/>
</dbReference>
<dbReference type="RefSeq" id="XP_018744015.1">
    <property type="nucleotide sequence ID" value="XM_018903793.1"/>
</dbReference>
<dbReference type="EMBL" id="DS022242">
    <property type="protein sequence ID" value="EWG37831.1"/>
    <property type="molecule type" value="Genomic_DNA"/>
</dbReference>
<keyword evidence="2" id="KW-1185">Reference proteome</keyword>
<dbReference type="AlphaFoldDB" id="W7LEC2"/>
<dbReference type="EMBL" id="DS022242">
    <property type="protein sequence ID" value="EWG37833.1"/>
    <property type="molecule type" value="Genomic_DNA"/>
</dbReference>
<proteinExistence type="predicted"/>
<evidence type="ECO:0000313" key="2">
    <source>
        <dbReference type="Proteomes" id="UP000009096"/>
    </source>
</evidence>
<accession>W7LEC2</accession>
<dbReference type="EMBL" id="DS022242">
    <property type="protein sequence ID" value="EWG37830.1"/>
    <property type="molecule type" value="Genomic_DNA"/>
</dbReference>
<organism evidence="1 2">
    <name type="scientific">Gibberella moniliformis (strain M3125 / FGSC 7600)</name>
    <name type="common">Maize ear and stalk rot fungus</name>
    <name type="synonym">Fusarium verticillioides</name>
    <dbReference type="NCBI Taxonomy" id="334819"/>
    <lineage>
        <taxon>Eukaryota</taxon>
        <taxon>Fungi</taxon>
        <taxon>Dikarya</taxon>
        <taxon>Ascomycota</taxon>
        <taxon>Pezizomycotina</taxon>
        <taxon>Sordariomycetes</taxon>
        <taxon>Hypocreomycetidae</taxon>
        <taxon>Hypocreales</taxon>
        <taxon>Nectriaceae</taxon>
        <taxon>Fusarium</taxon>
        <taxon>Fusarium fujikuroi species complex</taxon>
    </lineage>
</organism>
<dbReference type="RefSeq" id="XP_018744017.1">
    <property type="nucleotide sequence ID" value="XM_018903795.1"/>
</dbReference>
<dbReference type="RefSeq" id="XP_018744024.1">
    <property type="nucleotide sequence ID" value="XM_018903802.1"/>
</dbReference>
<reference evidence="1" key="2">
    <citation type="submission" date="2013-11" db="EMBL/GenBank/DDBJ databases">
        <authorList>
            <consortium name="The Broad Institute Genome Sequencing Platform"/>
            <person name="Ma L.-J."/>
            <person name="Corby-Kistler H."/>
            <person name="Broz K."/>
            <person name="Gale L.R."/>
            <person name="Jonkers W."/>
            <person name="O'Donnell K."/>
            <person name="Ploetz R."/>
            <person name="Steinberg C."/>
            <person name="Schwartz D.C."/>
            <person name="VanEtten H."/>
            <person name="Zhou S."/>
            <person name="Young S.K."/>
            <person name="Zeng Q."/>
            <person name="Gargeya S."/>
            <person name="Fitzgerald M."/>
            <person name="Abouelleil A."/>
            <person name="Alvarado L."/>
            <person name="Chapman S.B."/>
            <person name="Gainer-Dewar J."/>
            <person name="Goldberg J."/>
            <person name="Griggs A."/>
            <person name="Gujja S."/>
            <person name="Hansen M."/>
            <person name="Howarth C."/>
            <person name="Imamovic A."/>
            <person name="Ireland A."/>
            <person name="Larimer J."/>
            <person name="McCowan C."/>
            <person name="Murphy C."/>
            <person name="Pearson M."/>
            <person name="Poon T.W."/>
            <person name="Priest M."/>
            <person name="Roberts A."/>
            <person name="Saif S."/>
            <person name="Shea T."/>
            <person name="Sykes S."/>
            <person name="Wortman J."/>
            <person name="Nusbaum C."/>
            <person name="Birren B."/>
        </authorList>
    </citation>
    <scope>NUCLEOTIDE SEQUENCE</scope>
    <source>
        <strain evidence="1">7600</strain>
    </source>
</reference>
<evidence type="ECO:0000313" key="1">
    <source>
        <dbReference type="EMBL" id="EWG37833.1"/>
    </source>
</evidence>
<dbReference type="RefSeq" id="XP_018744022.1">
    <property type="nucleotide sequence ID" value="XM_018903800.1"/>
</dbReference>
<dbReference type="EMBL" id="DS022242">
    <property type="protein sequence ID" value="EWG37832.1"/>
    <property type="molecule type" value="Genomic_DNA"/>
</dbReference>
<dbReference type="EMBL" id="DS022242">
    <property type="protein sequence ID" value="EWG37824.1"/>
    <property type="molecule type" value="Genomic_DNA"/>
</dbReference>
<gene>
    <name evidence="1" type="ORF">FVEG_14802</name>
</gene>
<dbReference type="EMBL" id="DS022242">
    <property type="protein sequence ID" value="EWG37827.1"/>
    <property type="molecule type" value="Genomic_DNA"/>
</dbReference>
<dbReference type="RefSeq" id="XP_018744018.1">
    <property type="nucleotide sequence ID" value="XM_018903796.1"/>
</dbReference>
<dbReference type="RefSeq" id="XP_018744016.1">
    <property type="nucleotide sequence ID" value="XM_018903794.1"/>
</dbReference>
<reference evidence="1 2" key="1">
    <citation type="journal article" date="2010" name="Nature">
        <title>Comparative genomics reveals mobile pathogenicity chromosomes in Fusarium.</title>
        <authorList>
            <person name="Ma L.J."/>
            <person name="van der Does H.C."/>
            <person name="Borkovich K.A."/>
            <person name="Coleman J.J."/>
            <person name="Daboussi M.J."/>
            <person name="Di Pietro A."/>
            <person name="Dufresne M."/>
            <person name="Freitag M."/>
            <person name="Grabherr M."/>
            <person name="Henrissat B."/>
            <person name="Houterman P.M."/>
            <person name="Kang S."/>
            <person name="Shim W.B."/>
            <person name="Woloshuk C."/>
            <person name="Xie X."/>
            <person name="Xu J.R."/>
            <person name="Antoniw J."/>
            <person name="Baker S.E."/>
            <person name="Bluhm B.H."/>
            <person name="Breakspear A."/>
            <person name="Brown D.W."/>
            <person name="Butchko R.A."/>
            <person name="Chapman S."/>
            <person name="Coulson R."/>
            <person name="Coutinho P.M."/>
            <person name="Danchin E.G."/>
            <person name="Diener A."/>
            <person name="Gale L.R."/>
            <person name="Gardiner D.M."/>
            <person name="Goff S."/>
            <person name="Hammond-Kosack K.E."/>
            <person name="Hilburn K."/>
            <person name="Hua-Van A."/>
            <person name="Jonkers W."/>
            <person name="Kazan K."/>
            <person name="Kodira C.D."/>
            <person name="Koehrsen M."/>
            <person name="Kumar L."/>
            <person name="Lee Y.H."/>
            <person name="Li L."/>
            <person name="Manners J.M."/>
            <person name="Miranda-Saavedra D."/>
            <person name="Mukherjee M."/>
            <person name="Park G."/>
            <person name="Park J."/>
            <person name="Park S.Y."/>
            <person name="Proctor R.H."/>
            <person name="Regev A."/>
            <person name="Ruiz-Roldan M.C."/>
            <person name="Sain D."/>
            <person name="Sakthikumar S."/>
            <person name="Sykes S."/>
            <person name="Schwartz D.C."/>
            <person name="Turgeon B.G."/>
            <person name="Wapinski I."/>
            <person name="Yoder O."/>
            <person name="Young S."/>
            <person name="Zeng Q."/>
            <person name="Zhou S."/>
            <person name="Galagan J."/>
            <person name="Cuomo C.A."/>
            <person name="Kistler H.C."/>
            <person name="Rep M."/>
        </authorList>
    </citation>
    <scope>NUCLEOTIDE SEQUENCE [LARGE SCALE GENOMIC DNA]</scope>
    <source>
        <strain evidence="1">7600</strain>
        <strain evidence="2">M3125 / FGSC 7600</strain>
    </source>
</reference>
<dbReference type="RefSeq" id="XP_018744023.1">
    <property type="nucleotide sequence ID" value="XM_018903801.1"/>
</dbReference>
<dbReference type="EMBL" id="DS022242">
    <property type="protein sequence ID" value="EWG37828.1"/>
    <property type="molecule type" value="Genomic_DNA"/>
</dbReference>
<sequence>MNTMIASSQNIVAPATQTKTLYAFDLPFTSDRSVYSTVIDGFRFSHDSATRLNRLSTSSTSSMFLNCRARPGFVARPEFTNSRVAACSSHIRTSILTERFSVESFRDIVSSGSFVDAMRFNLPPFARMRCRFMRRRLESNPTLSEVETLEALESRRCRLNDFESNPPLCWS</sequence>
<dbReference type="EMBL" id="DS022242">
    <property type="protein sequence ID" value="EWG37829.1"/>
    <property type="molecule type" value="Genomic_DNA"/>
</dbReference>
<dbReference type="RefSeq" id="XP_018744021.1">
    <property type="nucleotide sequence ID" value="XM_018903799.1"/>
</dbReference>
<dbReference type="RefSeq" id="XP_018744019.1">
    <property type="nucleotide sequence ID" value="XM_018903797.1"/>
</dbReference>